<comment type="function">
    <text evidence="16">Phosphoribosylformylglycinamidine synthase involved in the purines biosynthetic pathway. Catalyzes the ATP-dependent conversion of formylglycinamide ribonucleotide (FGAR) and glutamine to yield formylglycinamidine ribonucleotide (FGAM) and glutamate.</text>
</comment>
<dbReference type="Pfam" id="PF18076">
    <property type="entry name" value="FGAR-AT_N"/>
    <property type="match status" value="1"/>
</dbReference>
<dbReference type="InterPro" id="IPR010073">
    <property type="entry name" value="PurL_large"/>
</dbReference>
<dbReference type="GO" id="GO:0004642">
    <property type="term" value="F:phosphoribosylformylglycinamidine synthase activity"/>
    <property type="evidence" value="ECO:0007669"/>
    <property type="project" value="UniProtKB-EC"/>
</dbReference>
<dbReference type="SUPFAM" id="SSF82697">
    <property type="entry name" value="PurS-like"/>
    <property type="match status" value="1"/>
</dbReference>
<dbReference type="HAMAP" id="MF_00419">
    <property type="entry name" value="PurL_1"/>
    <property type="match status" value="1"/>
</dbReference>
<evidence type="ECO:0000256" key="7">
    <source>
        <dbReference type="ARBA" id="ARBA00022723"/>
    </source>
</evidence>
<dbReference type="EMBL" id="KZ819189">
    <property type="protein sequence ID" value="PWZ02119.1"/>
    <property type="molecule type" value="Genomic_DNA"/>
</dbReference>
<keyword evidence="12" id="KW-0315">Glutamine amidotransferase</keyword>
<evidence type="ECO:0000256" key="4">
    <source>
        <dbReference type="ARBA" id="ARBA00012747"/>
    </source>
</evidence>
<dbReference type="InterPro" id="IPR036676">
    <property type="entry name" value="PurM-like_C_sf"/>
</dbReference>
<dbReference type="Pfam" id="PF13507">
    <property type="entry name" value="GATase_5"/>
    <property type="match status" value="1"/>
</dbReference>
<evidence type="ECO:0000256" key="3">
    <source>
        <dbReference type="ARBA" id="ARBA00008608"/>
    </source>
</evidence>
<feature type="domain" description="PurM-like C-terminal" evidence="18">
    <location>
        <begin position="491"/>
        <end position="660"/>
    </location>
</feature>
<dbReference type="Gene3D" id="3.40.50.880">
    <property type="match status" value="1"/>
</dbReference>
<comment type="similarity">
    <text evidence="3">In the N-terminal section; belongs to the FGAMS family.</text>
</comment>
<dbReference type="InterPro" id="IPR055181">
    <property type="entry name" value="FGAR-AT_PurM_N-like"/>
</dbReference>
<dbReference type="SUPFAM" id="SSF56042">
    <property type="entry name" value="PurM C-terminal domain-like"/>
    <property type="match status" value="2"/>
</dbReference>
<evidence type="ECO:0000313" key="22">
    <source>
        <dbReference type="EMBL" id="PWZ02119.1"/>
    </source>
</evidence>
<dbReference type="Pfam" id="PF22689">
    <property type="entry name" value="FGAR-AT_PurM_N-like"/>
    <property type="match status" value="1"/>
</dbReference>
<dbReference type="FunFam" id="3.90.650.10:FF:000005">
    <property type="entry name" value="Phosphoribosylformylglycinamidine synthase"/>
    <property type="match status" value="1"/>
</dbReference>
<dbReference type="SUPFAM" id="SSF55326">
    <property type="entry name" value="PurM N-terminal domain-like"/>
    <property type="match status" value="2"/>
</dbReference>
<dbReference type="FunFam" id="3.90.650.10:FF:000002">
    <property type="entry name" value="Phosphoribosylformylglycinamidine synthase"/>
    <property type="match status" value="1"/>
</dbReference>
<dbReference type="InterPro" id="IPR029062">
    <property type="entry name" value="Class_I_gatase-like"/>
</dbReference>
<dbReference type="FunFam" id="1.10.8.750:FF:000003">
    <property type="entry name" value="Probable phosphoribosylformylglycinamidine synthase"/>
    <property type="match status" value="1"/>
</dbReference>
<evidence type="ECO:0000256" key="17">
    <source>
        <dbReference type="ARBA" id="ARBA00071729"/>
    </source>
</evidence>
<keyword evidence="9" id="KW-0658">Purine biosynthesis</keyword>
<dbReference type="Pfam" id="PF18072">
    <property type="entry name" value="FGAR-AT_linker"/>
    <property type="match status" value="1"/>
</dbReference>
<evidence type="ECO:0000256" key="10">
    <source>
        <dbReference type="ARBA" id="ARBA00022840"/>
    </source>
</evidence>
<dbReference type="CDD" id="cd02204">
    <property type="entry name" value="PurL_repeat2"/>
    <property type="match status" value="1"/>
</dbReference>
<evidence type="ECO:0000256" key="6">
    <source>
        <dbReference type="ARBA" id="ARBA00022598"/>
    </source>
</evidence>
<dbReference type="FunFam" id="3.30.1330.10:FF:000005">
    <property type="entry name" value="Phosphoribosylformylglycinamidine synthase"/>
    <property type="match status" value="1"/>
</dbReference>
<dbReference type="NCBIfam" id="NF003672">
    <property type="entry name" value="PRK05297.1"/>
    <property type="match status" value="1"/>
</dbReference>
<evidence type="ECO:0000259" key="18">
    <source>
        <dbReference type="Pfam" id="PF02769"/>
    </source>
</evidence>
<dbReference type="CDD" id="cd01740">
    <property type="entry name" value="GATase1_FGAR_AT"/>
    <property type="match status" value="1"/>
</dbReference>
<proteinExistence type="inferred from homology"/>
<evidence type="ECO:0000256" key="2">
    <source>
        <dbReference type="ARBA" id="ARBA00004920"/>
    </source>
</evidence>
<dbReference type="FunFam" id="3.40.50.880:FF:000008">
    <property type="entry name" value="Phosphoribosylformylglycinamidine synthase"/>
    <property type="match status" value="1"/>
</dbReference>
<comment type="subcellular location">
    <subcellularLocation>
        <location evidence="1">Cytoplasm</location>
    </subcellularLocation>
</comment>
<evidence type="ECO:0000256" key="11">
    <source>
        <dbReference type="ARBA" id="ARBA00022842"/>
    </source>
</evidence>
<feature type="domain" description="Phosphoribosylformylglycinamidine synthase N-terminal" evidence="20">
    <location>
        <begin position="56"/>
        <end position="179"/>
    </location>
</feature>
<dbReference type="InterPro" id="IPR040707">
    <property type="entry name" value="FGAR-AT_N"/>
</dbReference>
<keyword evidence="10" id="KW-0067">ATP-binding</keyword>
<evidence type="ECO:0000259" key="21">
    <source>
        <dbReference type="Pfam" id="PF22689"/>
    </source>
</evidence>
<dbReference type="InterPro" id="IPR010918">
    <property type="entry name" value="PurM-like_C_dom"/>
</dbReference>
<dbReference type="Gene3D" id="1.10.8.750">
    <property type="entry name" value="Phosphoribosylformylglycinamidine synthase, linker domain"/>
    <property type="match status" value="1"/>
</dbReference>
<dbReference type="PROSITE" id="PS51273">
    <property type="entry name" value="GATASE_TYPE_1"/>
    <property type="match status" value="1"/>
</dbReference>
<keyword evidence="8" id="KW-0547">Nucleotide-binding</keyword>
<evidence type="ECO:0000256" key="9">
    <source>
        <dbReference type="ARBA" id="ARBA00022755"/>
    </source>
</evidence>
<dbReference type="UniPathway" id="UPA00074">
    <property type="reaction ID" value="UER00128"/>
</dbReference>
<evidence type="ECO:0000256" key="16">
    <source>
        <dbReference type="ARBA" id="ARBA00057317"/>
    </source>
</evidence>
<protein>
    <recommendedName>
        <fullName evidence="17">Phosphoribosylformylglycinamidine synthase</fullName>
        <ecNumber evidence="4">6.3.5.3</ecNumber>
    </recommendedName>
    <alternativeName>
        <fullName evidence="14">Formylglycinamide ribonucleotide amidotransferase</fullName>
    </alternativeName>
    <alternativeName>
        <fullName evidence="13">Formylglycinamide ribotide amidotransferase</fullName>
    </alternativeName>
</protein>
<comment type="catalytic activity">
    <reaction evidence="15">
        <text>N(2)-formyl-N(1)-(5-phospho-beta-D-ribosyl)glycinamide + L-glutamine + ATP + H2O = 2-formamido-N(1)-(5-O-phospho-beta-D-ribosyl)acetamidine + L-glutamate + ADP + phosphate + H(+)</text>
        <dbReference type="Rhea" id="RHEA:17129"/>
        <dbReference type="ChEBI" id="CHEBI:15377"/>
        <dbReference type="ChEBI" id="CHEBI:15378"/>
        <dbReference type="ChEBI" id="CHEBI:29985"/>
        <dbReference type="ChEBI" id="CHEBI:30616"/>
        <dbReference type="ChEBI" id="CHEBI:43474"/>
        <dbReference type="ChEBI" id="CHEBI:58359"/>
        <dbReference type="ChEBI" id="CHEBI:147286"/>
        <dbReference type="ChEBI" id="CHEBI:147287"/>
        <dbReference type="ChEBI" id="CHEBI:456216"/>
        <dbReference type="EC" id="6.3.5.3"/>
    </reaction>
</comment>
<evidence type="ECO:0000259" key="20">
    <source>
        <dbReference type="Pfam" id="PF18076"/>
    </source>
</evidence>
<dbReference type="InterPro" id="IPR036604">
    <property type="entry name" value="PurS-like_sf"/>
</dbReference>
<dbReference type="InParanoid" id="A0A317XXN9"/>
<dbReference type="SMART" id="SM01211">
    <property type="entry name" value="GATase_5"/>
    <property type="match status" value="1"/>
</dbReference>
<dbReference type="Gene3D" id="3.30.1330.10">
    <property type="entry name" value="PurM-like, N-terminal domain"/>
    <property type="match status" value="2"/>
</dbReference>
<dbReference type="InterPro" id="IPR041609">
    <property type="entry name" value="PurL_linker"/>
</dbReference>
<feature type="domain" description="PurM-like C-terminal" evidence="18">
    <location>
        <begin position="927"/>
        <end position="1063"/>
    </location>
</feature>
<dbReference type="PANTHER" id="PTHR10099:SF1">
    <property type="entry name" value="PHOSPHORIBOSYLFORMYLGLYCINAMIDINE SYNTHASE"/>
    <property type="match status" value="1"/>
</dbReference>
<evidence type="ECO:0000256" key="5">
    <source>
        <dbReference type="ARBA" id="ARBA00022490"/>
    </source>
</evidence>
<dbReference type="PANTHER" id="PTHR10099">
    <property type="entry name" value="PHOSPHORIBOSYLFORMYLGLYCINAMIDINE SYNTHASE"/>
    <property type="match status" value="1"/>
</dbReference>
<keyword evidence="5" id="KW-0963">Cytoplasm</keyword>
<evidence type="ECO:0000313" key="23">
    <source>
        <dbReference type="Proteomes" id="UP000246740"/>
    </source>
</evidence>
<dbReference type="GO" id="GO:0005524">
    <property type="term" value="F:ATP binding"/>
    <property type="evidence" value="ECO:0007669"/>
    <property type="project" value="UniProtKB-KW"/>
</dbReference>
<dbReference type="EC" id="6.3.5.3" evidence="4"/>
<dbReference type="GO" id="GO:0006189">
    <property type="term" value="P:'de novo' IMP biosynthetic process"/>
    <property type="evidence" value="ECO:0007669"/>
    <property type="project" value="UniProtKB-UniPathway"/>
</dbReference>
<evidence type="ECO:0000256" key="12">
    <source>
        <dbReference type="ARBA" id="ARBA00022962"/>
    </source>
</evidence>
<dbReference type="InterPro" id="IPR036921">
    <property type="entry name" value="PurM-like_N_sf"/>
</dbReference>
<evidence type="ECO:0000259" key="19">
    <source>
        <dbReference type="Pfam" id="PF18072"/>
    </source>
</evidence>
<dbReference type="Gene3D" id="3.90.650.10">
    <property type="entry name" value="PurM-like C-terminal domain"/>
    <property type="match status" value="2"/>
</dbReference>
<organism evidence="22 23">
    <name type="scientific">Testicularia cyperi</name>
    <dbReference type="NCBI Taxonomy" id="1882483"/>
    <lineage>
        <taxon>Eukaryota</taxon>
        <taxon>Fungi</taxon>
        <taxon>Dikarya</taxon>
        <taxon>Basidiomycota</taxon>
        <taxon>Ustilaginomycotina</taxon>
        <taxon>Ustilaginomycetes</taxon>
        <taxon>Ustilaginales</taxon>
        <taxon>Anthracoideaceae</taxon>
        <taxon>Testicularia</taxon>
    </lineage>
</organism>
<evidence type="ECO:0000256" key="1">
    <source>
        <dbReference type="ARBA" id="ARBA00004496"/>
    </source>
</evidence>
<keyword evidence="23" id="KW-1185">Reference proteome</keyword>
<dbReference type="SUPFAM" id="SSF52317">
    <property type="entry name" value="Class I glutamine amidotransferase-like"/>
    <property type="match status" value="1"/>
</dbReference>
<dbReference type="FunCoup" id="A0A317XXN9">
    <property type="interactions" value="694"/>
</dbReference>
<evidence type="ECO:0000256" key="15">
    <source>
        <dbReference type="ARBA" id="ARBA00052585"/>
    </source>
</evidence>
<dbReference type="SUPFAM" id="SSF109736">
    <property type="entry name" value="FGAM synthase PurL, linker domain"/>
    <property type="match status" value="1"/>
</dbReference>
<comment type="pathway">
    <text evidence="2">Purine metabolism; IMP biosynthesis via de novo pathway; 5-amino-1-(5-phospho-D-ribosyl)imidazole from N(2)-formyl-N(1)-(5-phospho-D-ribosyl)glycinamide: step 1/2.</text>
</comment>
<dbReference type="Pfam" id="PF02769">
    <property type="entry name" value="AIRS_C"/>
    <property type="match status" value="2"/>
</dbReference>
<name>A0A317XXN9_9BASI</name>
<dbReference type="GO" id="GO:0005737">
    <property type="term" value="C:cytoplasm"/>
    <property type="evidence" value="ECO:0007669"/>
    <property type="project" value="UniProtKB-SubCell"/>
</dbReference>
<dbReference type="STRING" id="1882483.A0A317XXN9"/>
<keyword evidence="11" id="KW-0460">Magnesium</keyword>
<keyword evidence="6" id="KW-0436">Ligase</keyword>
<reference evidence="22 23" key="1">
    <citation type="journal article" date="2018" name="Mol. Biol. Evol.">
        <title>Broad Genomic Sampling Reveals a Smut Pathogenic Ancestry of the Fungal Clade Ustilaginomycotina.</title>
        <authorList>
            <person name="Kijpornyongpan T."/>
            <person name="Mondo S.J."/>
            <person name="Barry K."/>
            <person name="Sandor L."/>
            <person name="Lee J."/>
            <person name="Lipzen A."/>
            <person name="Pangilinan J."/>
            <person name="LaButti K."/>
            <person name="Hainaut M."/>
            <person name="Henrissat B."/>
            <person name="Grigoriev I.V."/>
            <person name="Spatafora J.W."/>
            <person name="Aime M.C."/>
        </authorList>
    </citation>
    <scope>NUCLEOTIDE SEQUENCE [LARGE SCALE GENOMIC DNA]</scope>
    <source>
        <strain evidence="22 23">MCA 3645</strain>
    </source>
</reference>
<dbReference type="GO" id="GO:0046872">
    <property type="term" value="F:metal ion binding"/>
    <property type="evidence" value="ECO:0007669"/>
    <property type="project" value="UniProtKB-KW"/>
</dbReference>
<feature type="domain" description="FGAR-AT PurM N-terminal-like" evidence="21">
    <location>
        <begin position="731"/>
        <end position="893"/>
    </location>
</feature>
<evidence type="ECO:0000256" key="14">
    <source>
        <dbReference type="ARBA" id="ARBA00032632"/>
    </source>
</evidence>
<dbReference type="Proteomes" id="UP000246740">
    <property type="component" value="Unassembled WGS sequence"/>
</dbReference>
<gene>
    <name evidence="22" type="ORF">BCV70DRAFT_198399</name>
</gene>
<feature type="domain" description="Phosphoribosylformylglycinamidine synthase linker" evidence="19">
    <location>
        <begin position="208"/>
        <end position="269"/>
    </location>
</feature>
<evidence type="ECO:0000256" key="13">
    <source>
        <dbReference type="ARBA" id="ARBA00029823"/>
    </source>
</evidence>
<dbReference type="OrthoDB" id="6666987at2759"/>
<keyword evidence="7" id="KW-0479">Metal-binding</keyword>
<evidence type="ECO:0000256" key="8">
    <source>
        <dbReference type="ARBA" id="ARBA00022741"/>
    </source>
</evidence>
<dbReference type="CDD" id="cd02203">
    <property type="entry name" value="PurL_repeat1"/>
    <property type="match status" value="1"/>
</dbReference>
<sequence>MLTLAGASLLHPSKRAQLLDRINAKLDGRVTSLDALYVHFVNPTSPDAEAVLVDPNSSESKVLASLLVYGDNVDLPGTRQAIQAAIDSTAQHQTGNNGNTVLFVLPRPGSISPWSSKATDIARMCTLKDHVNRIERGLAYVLHGSQPLQQSDIAQVQDLLHDRMTQFISAVPPTADALFHKAQPAPLKLVDLLGQDGTSDRAVAKQRLVDANNELGLALANDEIDYLVDAFVAGQQQDSAAGEGALRRNPTDVELFMFAQVNSEHCRHKIFNADWTIDGNAMPNTLFGMIRNTHKLHPRYTISAYSDNAAVIEGYEATRFAASPAGNSGLTVYRGTKEPMPFLAKVETHNHPTAVSPYPGAATGSGGEIRDEGAVGRGSKPKAGLVGFMTSNLLLEGDGRQPWEEDFGKPAHISSAYDIMIDGPLGSSAFNNEFGRPGLSGFWRTWCERVPTDEAKSDAASEVRGYHKPIMLAGGLGNVRPKNALKSRITPGAAIIVLGGPGMLIGLGGGAASSMASGSSSRAALDFASVQRDNPEMQRRCQQVIDACTALSDAPGIIEGSIGQGNPIQSIHDVGAGGLSNALPELVHDAGLGAHFEIRDVLVDDPSMSPMEIWCNESQERYVLAVSAEDLPRFEAIAKRERCPYSVVGRATTEQELVVTDRLLGGTPIHLPMPILFGKPPKIARQAQSKQPLRIPFDTTLTSYLPQIKDDPTKMFAEAVSRVLHLPTVASKSFLITIGDRSITGLVARDQMVGPHQVPVADVAVTRTSYGFNESVTGEAVASGERTPLALISAAASARMAVAESLTNIAAASIESLERIKLSANWMCAAGHSDEGVRLYEAVQAVGLDLCPKLGLAIPVGKDSMSMKMAWETAEGDKKEVTAPLSLTVTAFGPVDDVYKTWTPQLRTDVEEETVLLFVDLAGGKRRMGGSCLAQVFRQLGHEAPDVEDAAVLKAFFEACHTLKQLRVQKREEGSLVLAYHDRSDGGLMTTILEMCFAGHCGAEIFLDAIDPEFSDPVASLFNEELGAVLQVKAGDVKAVTTVLTSAGVPSTNLHVVGKVTPNSAAINVITRSQLLFSSTRATLQKAWAETSFRMQSLRDNPESAASEYSLISDDATVADAAAVRYDLTYNPGEDVLGGSITSADIDSRPKVAILREQGVNGQIEMAWAFDRAGFCAVDVHMSDLVEGRTTLDQFVGLAACGGFSFGDVLGAGSGWAKSILLNPSVRAQFEDFFSKRTDTFALGVCNGCQLLSQLGAAGLIPGASNWPLFKPNESGRFEGRLCTVEVSSAAADSVFLSDMAGSVLPAVIAHGEGRASWTSAESMQKCIDDKQVALAYTNQAYPANPNGSPNGITAVTANNGRVLALMPHPERGVTLTSMSWAPPQAYNEQKGWNGRGPWFRMFENARKWVASHA</sequence>
<dbReference type="FunFam" id="3.30.1330.10:FF:000002">
    <property type="entry name" value="Phosphoribosylformylglycinamidine synthase"/>
    <property type="match status" value="1"/>
</dbReference>
<dbReference type="NCBIfam" id="TIGR01735">
    <property type="entry name" value="FGAM_synt"/>
    <property type="match status" value="1"/>
</dbReference>
<accession>A0A317XXN9</accession>